<evidence type="ECO:0000313" key="5">
    <source>
        <dbReference type="EMBL" id="MDD8058438.1"/>
    </source>
</evidence>
<keyword evidence="1" id="KW-0175">Coiled coil</keyword>
<dbReference type="InterPro" id="IPR000700">
    <property type="entry name" value="PAS-assoc_C"/>
</dbReference>
<dbReference type="InterPro" id="IPR013656">
    <property type="entry name" value="PAS_4"/>
</dbReference>
<dbReference type="PANTHER" id="PTHR44757">
    <property type="entry name" value="DIGUANYLATE CYCLASE DGCP"/>
    <property type="match status" value="1"/>
</dbReference>
<dbReference type="NCBIfam" id="TIGR00254">
    <property type="entry name" value="GGDEF"/>
    <property type="match status" value="1"/>
</dbReference>
<feature type="domain" description="PAC" evidence="2">
    <location>
        <begin position="422"/>
        <end position="474"/>
    </location>
</feature>
<dbReference type="EMBL" id="JAQQPZ010000002">
    <property type="protein sequence ID" value="MDD8058438.1"/>
    <property type="molecule type" value="Genomic_DNA"/>
</dbReference>
<dbReference type="Pfam" id="PF00563">
    <property type="entry name" value="EAL"/>
    <property type="match status" value="1"/>
</dbReference>
<dbReference type="NCBIfam" id="TIGR00229">
    <property type="entry name" value="sensory_box"/>
    <property type="match status" value="1"/>
</dbReference>
<dbReference type="SMART" id="SM00052">
    <property type="entry name" value="EAL"/>
    <property type="match status" value="1"/>
</dbReference>
<accession>A0ABT5TIL1</accession>
<dbReference type="InterPro" id="IPR000014">
    <property type="entry name" value="PAS"/>
</dbReference>
<evidence type="ECO:0000259" key="4">
    <source>
        <dbReference type="PROSITE" id="PS50887"/>
    </source>
</evidence>
<dbReference type="Pfam" id="PF00497">
    <property type="entry name" value="SBP_bac_3"/>
    <property type="match status" value="1"/>
</dbReference>
<dbReference type="PROSITE" id="PS50887">
    <property type="entry name" value="GGDEF"/>
    <property type="match status" value="1"/>
</dbReference>
<dbReference type="SMART" id="SM00062">
    <property type="entry name" value="PBPb"/>
    <property type="match status" value="1"/>
</dbReference>
<sequence>MVLRVKTNAITLLVVGMLLLFLSPTLIAHNIDENDQSSIVLTKQEQQWLAENPVVNIGVDGYFPPYSYFNEDDQLVGLAIDILSLISVKTGIDFVIDDEHKWQNIVENLQQGNIDAILTMVKTPERAQAYFFTTPIIYKSLVVITQVHNHHITDREDIANKTVALVKGYQYSDSVGEEFPNIIPVYVDTMREAFELVAAGQADATISFLAAANYFQLKYAYNDLKIAAFYEKHNANDAIAVSKTKPLLASIFQKGIDSLTSQQKKALNEAWGANIKAPKDYTELIEFALISGLLMLLLSIWGLQAKRHNRDLVKANQNAEAANLALKDLKDNLQQLVADRTQQLTQSENRYRGLVESLEDEYIFYQHDTKGFVSYVSPSLTHILGHPVSGKGGFYHQFLTDSPKNQDVASYVERILQGESLAPFEIELNDTKGNVHTFEVLERPMYDDNGKCIGCEGIAHDVTARKLQQDKLFYLSHYDDLTGLVNRYYFKKLLDDDIQNCKNNGQSLALLFLDLTRFKVINDNFGHTAGDYILNQAASRIEQHVKGNFVVSRFAGDKFCISLPNTLAADANLMAIELIEAFQPHFEFLEQTIIIGCRVGISLFPQDGLNAETLISHADSALYEAKKNPNCVAFCNKEMALYNKKRHVIEQNLSKALFVNDDLLTPQLFVVYQPLMRLPECQLAGFEALVRWKHPELGVISPAEFIPIAEDTGLIFTLSDWVVNSVCLQLVEWHKRGYDFKRVSVNISALELMNVKFAEDLLSLVVKTGAKPSWFKLEITETALMAIPEQAIEILQKLTKADFQVAIDDFGTGYSSLSYLKSLPASTLKIDQSFIRNLIESSEDQAVINAVISMAHSLGKQVTAEGVEQQEQLDYLVAHGCDVAQGYFFSRPINAHEVSRLYFEV</sequence>
<dbReference type="Gene3D" id="3.30.450.20">
    <property type="entry name" value="PAS domain"/>
    <property type="match status" value="1"/>
</dbReference>
<dbReference type="InterPro" id="IPR000160">
    <property type="entry name" value="GGDEF_dom"/>
</dbReference>
<dbReference type="Gene3D" id="3.20.20.450">
    <property type="entry name" value="EAL domain"/>
    <property type="match status" value="1"/>
</dbReference>
<dbReference type="InterPro" id="IPR035919">
    <property type="entry name" value="EAL_sf"/>
</dbReference>
<name>A0ABT5TIL1_9GAMM</name>
<dbReference type="InterPro" id="IPR043128">
    <property type="entry name" value="Rev_trsase/Diguanyl_cyclase"/>
</dbReference>
<dbReference type="Pfam" id="PF00990">
    <property type="entry name" value="GGDEF"/>
    <property type="match status" value="1"/>
</dbReference>
<dbReference type="InterPro" id="IPR029787">
    <property type="entry name" value="Nucleotide_cyclase"/>
</dbReference>
<dbReference type="SUPFAM" id="SSF55785">
    <property type="entry name" value="PYP-like sensor domain (PAS domain)"/>
    <property type="match status" value="1"/>
</dbReference>
<evidence type="ECO:0000259" key="2">
    <source>
        <dbReference type="PROSITE" id="PS50113"/>
    </source>
</evidence>
<proteinExistence type="predicted"/>
<dbReference type="PROSITE" id="PS50113">
    <property type="entry name" value="PAC"/>
    <property type="match status" value="1"/>
</dbReference>
<dbReference type="SUPFAM" id="SSF141868">
    <property type="entry name" value="EAL domain-like"/>
    <property type="match status" value="1"/>
</dbReference>
<dbReference type="SUPFAM" id="SSF53850">
    <property type="entry name" value="Periplasmic binding protein-like II"/>
    <property type="match status" value="1"/>
</dbReference>
<feature type="domain" description="GGDEF" evidence="4">
    <location>
        <begin position="506"/>
        <end position="637"/>
    </location>
</feature>
<feature type="domain" description="EAL" evidence="3">
    <location>
        <begin position="646"/>
        <end position="905"/>
    </location>
</feature>
<feature type="coiled-coil region" evidence="1">
    <location>
        <begin position="305"/>
        <end position="350"/>
    </location>
</feature>
<dbReference type="Gene3D" id="3.30.70.270">
    <property type="match status" value="1"/>
</dbReference>
<keyword evidence="6" id="KW-1185">Reference proteome</keyword>
<evidence type="ECO:0000313" key="6">
    <source>
        <dbReference type="Proteomes" id="UP001213691"/>
    </source>
</evidence>
<dbReference type="SMART" id="SM00267">
    <property type="entry name" value="GGDEF"/>
    <property type="match status" value="1"/>
</dbReference>
<dbReference type="CDD" id="cd01007">
    <property type="entry name" value="PBP2_BvgS_HisK_like"/>
    <property type="match status" value="1"/>
</dbReference>
<dbReference type="Proteomes" id="UP001213691">
    <property type="component" value="Unassembled WGS sequence"/>
</dbReference>
<dbReference type="InterPro" id="IPR052155">
    <property type="entry name" value="Biofilm_reg_signaling"/>
</dbReference>
<gene>
    <name evidence="5" type="ORF">PQR79_04750</name>
</gene>
<dbReference type="Gene3D" id="3.40.190.10">
    <property type="entry name" value="Periplasmic binding protein-like II"/>
    <property type="match status" value="2"/>
</dbReference>
<dbReference type="Pfam" id="PF08448">
    <property type="entry name" value="PAS_4"/>
    <property type="match status" value="1"/>
</dbReference>
<dbReference type="SUPFAM" id="SSF55073">
    <property type="entry name" value="Nucleotide cyclase"/>
    <property type="match status" value="1"/>
</dbReference>
<dbReference type="PANTHER" id="PTHR44757:SF2">
    <property type="entry name" value="BIOFILM ARCHITECTURE MAINTENANCE PROTEIN MBAA"/>
    <property type="match status" value="1"/>
</dbReference>
<organism evidence="5 6">
    <name type="scientific">Shewanella metallivivens</name>
    <dbReference type="NCBI Taxonomy" id="2872342"/>
    <lineage>
        <taxon>Bacteria</taxon>
        <taxon>Pseudomonadati</taxon>
        <taxon>Pseudomonadota</taxon>
        <taxon>Gammaproteobacteria</taxon>
        <taxon>Alteromonadales</taxon>
        <taxon>Shewanellaceae</taxon>
        <taxon>Shewanella</taxon>
    </lineage>
</organism>
<dbReference type="InterPro" id="IPR001638">
    <property type="entry name" value="Solute-binding_3/MltF_N"/>
</dbReference>
<protein>
    <submittedName>
        <fullName evidence="5">EAL domain-containing protein</fullName>
    </submittedName>
</protein>
<reference evidence="5 6" key="1">
    <citation type="submission" date="2023-02" db="EMBL/GenBank/DDBJ databases">
        <title>Genome sequence of Shewanella metallivivens ER-Te-42B-Light, sp. nov., enriched from sulfide tube worms (Riftia pachyptila) isolated from Explorer Ridge in the Pacific Ocean.</title>
        <authorList>
            <person name="Maltman C."/>
            <person name="Kuzyk S.B."/>
            <person name="Kyndt J.A."/>
            <person name="Yurkov V."/>
        </authorList>
    </citation>
    <scope>NUCLEOTIDE SEQUENCE [LARGE SCALE GENOMIC DNA]</scope>
    <source>
        <strain evidence="5 6">ER-Te-42B-Light</strain>
    </source>
</reference>
<dbReference type="CDD" id="cd01948">
    <property type="entry name" value="EAL"/>
    <property type="match status" value="1"/>
</dbReference>
<evidence type="ECO:0000259" key="3">
    <source>
        <dbReference type="PROSITE" id="PS50883"/>
    </source>
</evidence>
<evidence type="ECO:0000256" key="1">
    <source>
        <dbReference type="SAM" id="Coils"/>
    </source>
</evidence>
<dbReference type="CDD" id="cd01949">
    <property type="entry name" value="GGDEF"/>
    <property type="match status" value="1"/>
</dbReference>
<dbReference type="InterPro" id="IPR035965">
    <property type="entry name" value="PAS-like_dom_sf"/>
</dbReference>
<dbReference type="InterPro" id="IPR001633">
    <property type="entry name" value="EAL_dom"/>
</dbReference>
<dbReference type="RefSeq" id="WP_238103811.1">
    <property type="nucleotide sequence ID" value="NZ_JAQQPZ010000002.1"/>
</dbReference>
<dbReference type="PROSITE" id="PS50883">
    <property type="entry name" value="EAL"/>
    <property type="match status" value="1"/>
</dbReference>
<comment type="caution">
    <text evidence="5">The sequence shown here is derived from an EMBL/GenBank/DDBJ whole genome shotgun (WGS) entry which is preliminary data.</text>
</comment>